<feature type="region of interest" description="Disordered" evidence="1">
    <location>
        <begin position="76"/>
        <end position="102"/>
    </location>
</feature>
<dbReference type="Proteomes" id="UP000588647">
    <property type="component" value="Unassembled WGS sequence"/>
</dbReference>
<protein>
    <submittedName>
        <fullName evidence="2">Uncharacterized protein</fullName>
    </submittedName>
</protein>
<dbReference type="EMBL" id="JACIEM010000001">
    <property type="protein sequence ID" value="MBB4001184.1"/>
    <property type="molecule type" value="Genomic_DNA"/>
</dbReference>
<evidence type="ECO:0000256" key="1">
    <source>
        <dbReference type="SAM" id="MobiDB-lite"/>
    </source>
</evidence>
<evidence type="ECO:0000313" key="2">
    <source>
        <dbReference type="EMBL" id="MBB4001184.1"/>
    </source>
</evidence>
<keyword evidence="3" id="KW-1185">Reference proteome</keyword>
<organism evidence="2 3">
    <name type="scientific">Aurantimonas endophytica</name>
    <dbReference type="NCBI Taxonomy" id="1522175"/>
    <lineage>
        <taxon>Bacteria</taxon>
        <taxon>Pseudomonadati</taxon>
        <taxon>Pseudomonadota</taxon>
        <taxon>Alphaproteobacteria</taxon>
        <taxon>Hyphomicrobiales</taxon>
        <taxon>Aurantimonadaceae</taxon>
        <taxon>Aurantimonas</taxon>
    </lineage>
</organism>
<proteinExistence type="predicted"/>
<evidence type="ECO:0000313" key="3">
    <source>
        <dbReference type="Proteomes" id="UP000588647"/>
    </source>
</evidence>
<accession>A0A7W6H9M4</accession>
<dbReference type="AlphaFoldDB" id="A0A7W6H9M4"/>
<dbReference type="RefSeq" id="WP_183205563.1">
    <property type="nucleotide sequence ID" value="NZ_JAAAMM010000001.1"/>
</dbReference>
<name>A0A7W6H9M4_9HYPH</name>
<gene>
    <name evidence="2" type="ORF">GGR03_000231</name>
</gene>
<sequence>MGRLTLSTMKDLGRRLAIQTLISGTVMAGLNLAVQVDPSSLVLPWPLGGEMYVPEAPVAAMKPGAARTPAIRHDEPQAAMASGKAERLTSPPKAPAATAVGPKGAGPARVAVGAAPNDVVLFDACMPRCESRDPLLAANRRMAQATPPAPAAALQLARYVDDAAQSAAVPREETGVIEAVSSRVAAVGQAGYRAVAGGLTSLTPW</sequence>
<reference evidence="2 3" key="1">
    <citation type="submission" date="2020-08" db="EMBL/GenBank/DDBJ databases">
        <title>Genomic Encyclopedia of Type Strains, Phase IV (KMG-IV): sequencing the most valuable type-strain genomes for metagenomic binning, comparative biology and taxonomic classification.</title>
        <authorList>
            <person name="Goeker M."/>
        </authorList>
    </citation>
    <scope>NUCLEOTIDE SEQUENCE [LARGE SCALE GENOMIC DNA]</scope>
    <source>
        <strain evidence="2 3">DSM 103570</strain>
    </source>
</reference>
<comment type="caution">
    <text evidence="2">The sequence shown here is derived from an EMBL/GenBank/DDBJ whole genome shotgun (WGS) entry which is preliminary data.</text>
</comment>